<comment type="caution">
    <text evidence="2">The sequence shown here is derived from an EMBL/GenBank/DDBJ whole genome shotgun (WGS) entry which is preliminary data.</text>
</comment>
<dbReference type="EMBL" id="PFBP01000040">
    <property type="protein sequence ID" value="PIT89679.1"/>
    <property type="molecule type" value="Genomic_DNA"/>
</dbReference>
<organism evidence="2 3">
    <name type="scientific">Candidatus Kuenenbacteria bacterium CG10_big_fil_rev_8_21_14_0_10_36_11</name>
    <dbReference type="NCBI Taxonomy" id="1974618"/>
    <lineage>
        <taxon>Bacteria</taxon>
        <taxon>Candidatus Kueneniibacteriota</taxon>
    </lineage>
</organism>
<feature type="transmembrane region" description="Helical" evidence="1">
    <location>
        <begin position="115"/>
        <end position="136"/>
    </location>
</feature>
<evidence type="ECO:0000256" key="1">
    <source>
        <dbReference type="SAM" id="Phobius"/>
    </source>
</evidence>
<feature type="transmembrane region" description="Helical" evidence="1">
    <location>
        <begin position="12"/>
        <end position="34"/>
    </location>
</feature>
<dbReference type="Proteomes" id="UP000231464">
    <property type="component" value="Unassembled WGS sequence"/>
</dbReference>
<reference evidence="3" key="1">
    <citation type="submission" date="2017-09" db="EMBL/GenBank/DDBJ databases">
        <title>Depth-based differentiation of microbial function through sediment-hosted aquifers and enrichment of novel symbionts in the deep terrestrial subsurface.</title>
        <authorList>
            <person name="Probst A.J."/>
            <person name="Ladd B."/>
            <person name="Jarett J.K."/>
            <person name="Geller-Mcgrath D.E."/>
            <person name="Sieber C.M.K."/>
            <person name="Emerson J.B."/>
            <person name="Anantharaman K."/>
            <person name="Thomas B.C."/>
            <person name="Malmstrom R."/>
            <person name="Stieglmeier M."/>
            <person name="Klingl A."/>
            <person name="Woyke T."/>
            <person name="Ryan C.M."/>
            <person name="Banfield J.F."/>
        </authorList>
    </citation>
    <scope>NUCLEOTIDE SEQUENCE [LARGE SCALE GENOMIC DNA]</scope>
</reference>
<sequence length="145" mass="16681">MKNPIIRTIYLYLFALVGLGMLVVGMSMIINLGLKAWIFTKADRTDNYMSAPSPLYLVKETGSVKDLQLCADKCSLTAEQKEQINNWLADYEAWKKFEKNRDPNLYIVQSRQRQAATAISLILVGLPLWLFHWGVIKRDNKEKEV</sequence>
<dbReference type="AlphaFoldDB" id="A0A2M6WA48"/>
<protein>
    <recommendedName>
        <fullName evidence="4">DUF5671 domain-containing protein</fullName>
    </recommendedName>
</protein>
<proteinExistence type="predicted"/>
<accession>A0A2M6WA48</accession>
<keyword evidence="1" id="KW-0812">Transmembrane</keyword>
<name>A0A2M6WA48_9BACT</name>
<evidence type="ECO:0000313" key="2">
    <source>
        <dbReference type="EMBL" id="PIT89679.1"/>
    </source>
</evidence>
<evidence type="ECO:0000313" key="3">
    <source>
        <dbReference type="Proteomes" id="UP000231464"/>
    </source>
</evidence>
<keyword evidence="1" id="KW-1133">Transmembrane helix</keyword>
<gene>
    <name evidence="2" type="ORF">COU23_02580</name>
</gene>
<keyword evidence="1" id="KW-0472">Membrane</keyword>
<evidence type="ECO:0008006" key="4">
    <source>
        <dbReference type="Google" id="ProtNLM"/>
    </source>
</evidence>